<comment type="similarity">
    <text evidence="1">Belongs to the short-chain dehydrogenases/reductases (SDR) family.</text>
</comment>
<accession>A0AAQ3Q6R1</accession>
<evidence type="ECO:0000256" key="3">
    <source>
        <dbReference type="SAM" id="Phobius"/>
    </source>
</evidence>
<dbReference type="Gene3D" id="3.40.50.720">
    <property type="entry name" value="NAD(P)-binding Rossmann-like Domain"/>
    <property type="match status" value="1"/>
</dbReference>
<reference evidence="4 5" key="1">
    <citation type="submission" date="2023-10" db="EMBL/GenBank/DDBJ databases">
        <title>Chromosome-scale genome assembly provides insights into flower coloration mechanisms of Canna indica.</title>
        <authorList>
            <person name="Li C."/>
        </authorList>
    </citation>
    <scope>NUCLEOTIDE SEQUENCE [LARGE SCALE GENOMIC DNA]</scope>
    <source>
        <tissue evidence="4">Flower</tissue>
    </source>
</reference>
<gene>
    <name evidence="4" type="ORF">Cni_G07272</name>
</gene>
<dbReference type="PRINTS" id="PR00081">
    <property type="entry name" value="GDHRDH"/>
</dbReference>
<protein>
    <submittedName>
        <fullName evidence="4">Dehydrogenase/reductase SDR family member on chromosome X-like isoform X2</fullName>
    </submittedName>
</protein>
<dbReference type="PANTHER" id="PTHR24320:SF227">
    <property type="entry name" value="RETINOL DEHYDROGENASE 11"/>
    <property type="match status" value="1"/>
</dbReference>
<dbReference type="SUPFAM" id="SSF51735">
    <property type="entry name" value="NAD(P)-binding Rossmann-fold domains"/>
    <property type="match status" value="1"/>
</dbReference>
<evidence type="ECO:0000256" key="1">
    <source>
        <dbReference type="ARBA" id="ARBA00006484"/>
    </source>
</evidence>
<name>A0AAQ3Q6R1_9LILI</name>
<organism evidence="4 5">
    <name type="scientific">Canna indica</name>
    <name type="common">Indian-shot</name>
    <dbReference type="NCBI Taxonomy" id="4628"/>
    <lineage>
        <taxon>Eukaryota</taxon>
        <taxon>Viridiplantae</taxon>
        <taxon>Streptophyta</taxon>
        <taxon>Embryophyta</taxon>
        <taxon>Tracheophyta</taxon>
        <taxon>Spermatophyta</taxon>
        <taxon>Magnoliopsida</taxon>
        <taxon>Liliopsida</taxon>
        <taxon>Zingiberales</taxon>
        <taxon>Cannaceae</taxon>
        <taxon>Canna</taxon>
    </lineage>
</organism>
<evidence type="ECO:0000313" key="5">
    <source>
        <dbReference type="Proteomes" id="UP001327560"/>
    </source>
</evidence>
<dbReference type="PANTHER" id="PTHR24320">
    <property type="entry name" value="RETINOL DEHYDROGENASE"/>
    <property type="match status" value="1"/>
</dbReference>
<keyword evidence="3" id="KW-0472">Membrane</keyword>
<dbReference type="Pfam" id="PF00106">
    <property type="entry name" value="adh_short"/>
    <property type="match status" value="1"/>
</dbReference>
<dbReference type="AlphaFoldDB" id="A0AAQ3Q6R1"/>
<proteinExistence type="inferred from homology"/>
<dbReference type="EMBL" id="CP136891">
    <property type="protein sequence ID" value="WOK98560.1"/>
    <property type="molecule type" value="Genomic_DNA"/>
</dbReference>
<feature type="transmembrane region" description="Helical" evidence="3">
    <location>
        <begin position="15"/>
        <end position="35"/>
    </location>
</feature>
<keyword evidence="3" id="KW-0812">Transmembrane</keyword>
<keyword evidence="2" id="KW-0560">Oxidoreductase</keyword>
<dbReference type="InterPro" id="IPR002347">
    <property type="entry name" value="SDR_fam"/>
</dbReference>
<evidence type="ECO:0000313" key="4">
    <source>
        <dbReference type="EMBL" id="WOK98560.1"/>
    </source>
</evidence>
<dbReference type="InterPro" id="IPR036291">
    <property type="entry name" value="NAD(P)-bd_dom_sf"/>
</dbReference>
<evidence type="ECO:0000256" key="2">
    <source>
        <dbReference type="ARBA" id="ARBA00023002"/>
    </source>
</evidence>
<keyword evidence="5" id="KW-1185">Reference proteome</keyword>
<dbReference type="GO" id="GO:0016491">
    <property type="term" value="F:oxidoreductase activity"/>
    <property type="evidence" value="ECO:0007669"/>
    <property type="project" value="UniProtKB-KW"/>
</dbReference>
<sequence>MVDWEAVRMICSLDFWRMAVYWTLALVYSHLYLLFAPRLSTLFPSLIRPPPSAFPRCRFAPGPECPVQRPICIVTGATSGLGEAASRALAAEGFHVLLAGRCPQALNKTIQKIKKHDRDACVEAFQVDISSIHSIMKFETAIKQWLGGSNLHPSIQLLINNAGIFAKSCRVTADGFDQMIETNYLGAFCLTNALLPLLKSSPVPSRIVNVTSFTHRCVSHVDINEGIVAREKFCVLSTSEKYRFAQKYEYSKFCTLLFSYELHRQLYATDSDSIVSVVAADPGAVATNIMRELPPSLKNLAFMVLGLLQLLQPPESGVGSIIDAALAPPEASGKYFFGAKGRTMKSSSVSYDVKLAEKLWSTSFQLFQECKARI</sequence>
<dbReference type="Proteomes" id="UP001327560">
    <property type="component" value="Chromosome 2"/>
</dbReference>
<keyword evidence="3" id="KW-1133">Transmembrane helix</keyword>